<evidence type="ECO:0000256" key="2">
    <source>
        <dbReference type="ARBA" id="ARBA00023125"/>
    </source>
</evidence>
<dbReference type="Proteomes" id="UP000575083">
    <property type="component" value="Unassembled WGS sequence"/>
</dbReference>
<gene>
    <name evidence="5" type="ORF">HNP48_001677</name>
</gene>
<dbReference type="PANTHER" id="PTHR33204:SF37">
    <property type="entry name" value="HTH-TYPE TRANSCRIPTIONAL REGULATOR YODB"/>
    <property type="match status" value="1"/>
</dbReference>
<accession>A0A7X0PBT0</accession>
<proteinExistence type="predicted"/>
<dbReference type="InterPro" id="IPR002577">
    <property type="entry name" value="HTH_HxlR"/>
</dbReference>
<protein>
    <submittedName>
        <fullName evidence="5">DNA-binding HxlR family transcriptional regulator</fullName>
    </submittedName>
</protein>
<keyword evidence="1" id="KW-0805">Transcription regulation</keyword>
<dbReference type="Pfam" id="PF01638">
    <property type="entry name" value="HxlR"/>
    <property type="match status" value="1"/>
</dbReference>
<comment type="caution">
    <text evidence="5">The sequence shown here is derived from an EMBL/GenBank/DDBJ whole genome shotgun (WGS) entry which is preliminary data.</text>
</comment>
<dbReference type="EMBL" id="JACHLK010000002">
    <property type="protein sequence ID" value="MBB6559013.1"/>
    <property type="molecule type" value="Genomic_DNA"/>
</dbReference>
<evidence type="ECO:0000256" key="3">
    <source>
        <dbReference type="ARBA" id="ARBA00023163"/>
    </source>
</evidence>
<dbReference type="GO" id="GO:0003677">
    <property type="term" value="F:DNA binding"/>
    <property type="evidence" value="ECO:0007669"/>
    <property type="project" value="UniProtKB-KW"/>
</dbReference>
<evidence type="ECO:0000256" key="1">
    <source>
        <dbReference type="ARBA" id="ARBA00023015"/>
    </source>
</evidence>
<feature type="domain" description="HTH hxlR-type" evidence="4">
    <location>
        <begin position="17"/>
        <end position="107"/>
    </location>
</feature>
<keyword evidence="3" id="KW-0804">Transcription</keyword>
<keyword evidence="2 5" id="KW-0238">DNA-binding</keyword>
<organism evidence="5 6">
    <name type="scientific">Acidovorax soli</name>
    <dbReference type="NCBI Taxonomy" id="592050"/>
    <lineage>
        <taxon>Bacteria</taxon>
        <taxon>Pseudomonadati</taxon>
        <taxon>Pseudomonadota</taxon>
        <taxon>Betaproteobacteria</taxon>
        <taxon>Burkholderiales</taxon>
        <taxon>Comamonadaceae</taxon>
        <taxon>Acidovorax</taxon>
    </lineage>
</organism>
<name>A0A7X0PBT0_9BURK</name>
<reference evidence="5 6" key="1">
    <citation type="submission" date="2020-08" db="EMBL/GenBank/DDBJ databases">
        <title>Functional genomics of gut bacteria from endangered species of beetles.</title>
        <authorList>
            <person name="Carlos-Shanley C."/>
        </authorList>
    </citation>
    <scope>NUCLEOTIDE SEQUENCE [LARGE SCALE GENOMIC DNA]</scope>
    <source>
        <strain evidence="5 6">S00198</strain>
    </source>
</reference>
<dbReference type="PROSITE" id="PS51118">
    <property type="entry name" value="HTH_HXLR"/>
    <property type="match status" value="1"/>
</dbReference>
<keyword evidence="6" id="KW-1185">Reference proteome</keyword>
<dbReference type="InterPro" id="IPR036390">
    <property type="entry name" value="WH_DNA-bd_sf"/>
</dbReference>
<dbReference type="Gene3D" id="1.10.10.10">
    <property type="entry name" value="Winged helix-like DNA-binding domain superfamily/Winged helix DNA-binding domain"/>
    <property type="match status" value="1"/>
</dbReference>
<evidence type="ECO:0000313" key="5">
    <source>
        <dbReference type="EMBL" id="MBB6559013.1"/>
    </source>
</evidence>
<dbReference type="RefSeq" id="WP_184856410.1">
    <property type="nucleotide sequence ID" value="NZ_JACHLK010000002.1"/>
</dbReference>
<dbReference type="SUPFAM" id="SSF46785">
    <property type="entry name" value="Winged helix' DNA-binding domain"/>
    <property type="match status" value="1"/>
</dbReference>
<dbReference type="InterPro" id="IPR036388">
    <property type="entry name" value="WH-like_DNA-bd_sf"/>
</dbReference>
<sequence length="114" mass="12833">MKNPEIGQPVRGSTTGRPIMVALDLLGRRTTLRLLWELRGDPATFRVLQEACETNSRLLNMRLAELRAAGLVEHDAGGYQLTPEGRRLCEALNPLLAWAEGWAKREKKRADRGR</sequence>
<evidence type="ECO:0000313" key="6">
    <source>
        <dbReference type="Proteomes" id="UP000575083"/>
    </source>
</evidence>
<dbReference type="AlphaFoldDB" id="A0A7X0PBT0"/>
<evidence type="ECO:0000259" key="4">
    <source>
        <dbReference type="PROSITE" id="PS51118"/>
    </source>
</evidence>
<dbReference type="PANTHER" id="PTHR33204">
    <property type="entry name" value="TRANSCRIPTIONAL REGULATOR, MARR FAMILY"/>
    <property type="match status" value="1"/>
</dbReference>